<evidence type="ECO:0000313" key="6">
    <source>
        <dbReference type="Proteomes" id="UP001138793"/>
    </source>
</evidence>
<dbReference type="SFLD" id="SFLDS00003">
    <property type="entry name" value="Haloacid_Dehalogenase"/>
    <property type="match status" value="1"/>
</dbReference>
<dbReference type="GO" id="GO:0044281">
    <property type="term" value="P:small molecule metabolic process"/>
    <property type="evidence" value="ECO:0007669"/>
    <property type="project" value="UniProtKB-ARBA"/>
</dbReference>
<dbReference type="PANTHER" id="PTHR46470">
    <property type="entry name" value="N-ACYLNEURAMINATE-9-PHOSPHATASE"/>
    <property type="match status" value="1"/>
</dbReference>
<dbReference type="SFLD" id="SFLDG01129">
    <property type="entry name" value="C1.5:_HAD__Beta-PGM__Phosphata"/>
    <property type="match status" value="1"/>
</dbReference>
<evidence type="ECO:0000256" key="2">
    <source>
        <dbReference type="ARBA" id="ARBA00022723"/>
    </source>
</evidence>
<name>A0A9X0YQN9_9BACI</name>
<evidence type="ECO:0000313" key="5">
    <source>
        <dbReference type="EMBL" id="MBP2077273.1"/>
    </source>
</evidence>
<proteinExistence type="predicted"/>
<dbReference type="AlphaFoldDB" id="A0A9X0YQN9"/>
<dbReference type="SFLD" id="SFLDG01135">
    <property type="entry name" value="C1.5.6:_HAD__Beta-PGM__Phospha"/>
    <property type="match status" value="1"/>
</dbReference>
<organism evidence="5 6">
    <name type="scientific">Oceanobacillus polygoni</name>
    <dbReference type="NCBI Taxonomy" id="1235259"/>
    <lineage>
        <taxon>Bacteria</taxon>
        <taxon>Bacillati</taxon>
        <taxon>Bacillota</taxon>
        <taxon>Bacilli</taxon>
        <taxon>Bacillales</taxon>
        <taxon>Bacillaceae</taxon>
        <taxon>Oceanobacillus</taxon>
    </lineage>
</organism>
<dbReference type="Proteomes" id="UP001138793">
    <property type="component" value="Unassembled WGS sequence"/>
</dbReference>
<dbReference type="Gene3D" id="1.10.150.520">
    <property type="match status" value="1"/>
</dbReference>
<dbReference type="InterPro" id="IPR006439">
    <property type="entry name" value="HAD-SF_hydro_IA"/>
</dbReference>
<dbReference type="InterPro" id="IPR051400">
    <property type="entry name" value="HAD-like_hydrolase"/>
</dbReference>
<dbReference type="Pfam" id="PF13419">
    <property type="entry name" value="HAD_2"/>
    <property type="match status" value="1"/>
</dbReference>
<protein>
    <submittedName>
        <fullName evidence="5">Hydrolase of the HAD superfamily</fullName>
    </submittedName>
</protein>
<accession>A0A9X0YQN9</accession>
<comment type="cofactor">
    <cofactor evidence="1">
        <name>Mg(2+)</name>
        <dbReference type="ChEBI" id="CHEBI:18420"/>
    </cofactor>
</comment>
<dbReference type="PRINTS" id="PR00413">
    <property type="entry name" value="HADHALOGNASE"/>
</dbReference>
<evidence type="ECO:0000256" key="4">
    <source>
        <dbReference type="ARBA" id="ARBA00022842"/>
    </source>
</evidence>
<dbReference type="GO" id="GO:0016791">
    <property type="term" value="F:phosphatase activity"/>
    <property type="evidence" value="ECO:0007669"/>
    <property type="project" value="TreeGrafter"/>
</dbReference>
<dbReference type="Gene3D" id="3.40.50.1000">
    <property type="entry name" value="HAD superfamily/HAD-like"/>
    <property type="match status" value="1"/>
</dbReference>
<evidence type="ECO:0000256" key="3">
    <source>
        <dbReference type="ARBA" id="ARBA00022801"/>
    </source>
</evidence>
<dbReference type="SUPFAM" id="SSF56784">
    <property type="entry name" value="HAD-like"/>
    <property type="match status" value="1"/>
</dbReference>
<dbReference type="EMBL" id="JAGGMB010000004">
    <property type="protein sequence ID" value="MBP2077273.1"/>
    <property type="molecule type" value="Genomic_DNA"/>
</dbReference>
<dbReference type="PROSITE" id="PS01228">
    <property type="entry name" value="COF_1"/>
    <property type="match status" value="1"/>
</dbReference>
<reference evidence="5" key="1">
    <citation type="submission" date="2021-03" db="EMBL/GenBank/DDBJ databases">
        <title>Genomic Encyclopedia of Type Strains, Phase IV (KMG-IV): sequencing the most valuable type-strain genomes for metagenomic binning, comparative biology and taxonomic classification.</title>
        <authorList>
            <person name="Goeker M."/>
        </authorList>
    </citation>
    <scope>NUCLEOTIDE SEQUENCE</scope>
    <source>
        <strain evidence="5">DSM 107338</strain>
    </source>
</reference>
<dbReference type="NCBIfam" id="TIGR01549">
    <property type="entry name" value="HAD-SF-IA-v1"/>
    <property type="match status" value="1"/>
</dbReference>
<evidence type="ECO:0000256" key="1">
    <source>
        <dbReference type="ARBA" id="ARBA00001946"/>
    </source>
</evidence>
<dbReference type="GO" id="GO:0046872">
    <property type="term" value="F:metal ion binding"/>
    <property type="evidence" value="ECO:0007669"/>
    <property type="project" value="UniProtKB-KW"/>
</dbReference>
<dbReference type="InterPro" id="IPR036412">
    <property type="entry name" value="HAD-like_sf"/>
</dbReference>
<keyword evidence="2" id="KW-0479">Metal-binding</keyword>
<gene>
    <name evidence="5" type="ORF">J2Z64_001525</name>
</gene>
<keyword evidence="6" id="KW-1185">Reference proteome</keyword>
<keyword evidence="3 5" id="KW-0378">Hydrolase</keyword>
<sequence>MDIIKAVVFDLDGTLLNREASVKIFIDKQYERLNKWLNHIPKNKYITRFIELDNRGYVWKDKVYQQLVDEFDITDLTWDELLQDYISQFKDSCVPFPNLISTLEELKNNNIVLGMITNGKGQFQMDNIKALGIEKYFKTILISEWEGNQKPEPLIFQIALDKLEVLPSKCIFVGDHPEKDVKAAQHVGMKGVWKRDDQWDNVKAYFIVEDLQEILLILNKWSHHIIKS</sequence>
<dbReference type="InterPro" id="IPR023214">
    <property type="entry name" value="HAD_sf"/>
</dbReference>
<comment type="caution">
    <text evidence="5">The sequence shown here is derived from an EMBL/GenBank/DDBJ whole genome shotgun (WGS) entry which is preliminary data.</text>
</comment>
<keyword evidence="4" id="KW-0460">Magnesium</keyword>
<dbReference type="NCBIfam" id="TIGR01509">
    <property type="entry name" value="HAD-SF-IA-v3"/>
    <property type="match status" value="1"/>
</dbReference>
<dbReference type="PANTHER" id="PTHR46470:SF2">
    <property type="entry name" value="GLYCERALDEHYDE 3-PHOSPHATE PHOSPHATASE"/>
    <property type="match status" value="1"/>
</dbReference>
<dbReference type="InterPro" id="IPR041492">
    <property type="entry name" value="HAD_2"/>
</dbReference>